<dbReference type="SUPFAM" id="SSF64518">
    <property type="entry name" value="Phase 1 flagellin"/>
    <property type="match status" value="1"/>
</dbReference>
<evidence type="ECO:0000256" key="2">
    <source>
        <dbReference type="ARBA" id="ARBA00022525"/>
    </source>
</evidence>
<proteinExistence type="inferred from homology"/>
<organism evidence="7">
    <name type="scientific">Campylobacter jejuni</name>
    <dbReference type="NCBI Taxonomy" id="197"/>
    <lineage>
        <taxon>Bacteria</taxon>
        <taxon>Pseudomonadati</taxon>
        <taxon>Campylobacterota</taxon>
        <taxon>Epsilonproteobacteria</taxon>
        <taxon>Campylobacterales</taxon>
        <taxon>Campylobacteraceae</taxon>
        <taxon>Campylobacter</taxon>
    </lineage>
</organism>
<evidence type="ECO:0000256" key="3">
    <source>
        <dbReference type="ARBA" id="ARBA00023143"/>
    </source>
</evidence>
<keyword evidence="7" id="KW-0282">Flagellum</keyword>
<evidence type="ECO:0000313" key="9">
    <source>
        <dbReference type="EMBL" id="EAK7394000.1"/>
    </source>
</evidence>
<evidence type="ECO:0000256" key="4">
    <source>
        <dbReference type="RuleBase" id="RU362073"/>
    </source>
</evidence>
<dbReference type="NCBIfam" id="NF010115">
    <property type="entry name" value="PRK13588.1"/>
    <property type="match status" value="1"/>
</dbReference>
<dbReference type="InterPro" id="IPR001492">
    <property type="entry name" value="Flagellin"/>
</dbReference>
<keyword evidence="7" id="KW-0966">Cell projection</keyword>
<dbReference type="Gene3D" id="1.20.1330.10">
    <property type="entry name" value="f41 fragment of flagellin, N-terminal domain"/>
    <property type="match status" value="2"/>
</dbReference>
<comment type="subcellular location">
    <subcellularLocation>
        <location evidence="4">Secreted</location>
    </subcellularLocation>
    <subcellularLocation>
        <location evidence="4">Bacterial flagellum</location>
    </subcellularLocation>
</comment>
<dbReference type="Pfam" id="PF07196">
    <property type="entry name" value="Flagellin_IN"/>
    <property type="match status" value="2"/>
</dbReference>
<reference evidence="7" key="1">
    <citation type="submission" date="2019-04" db="EMBL/GenBank/DDBJ databases">
        <authorList>
            <consortium name="NARMS: The National Antimicrobial Resistance Monitoring System"/>
        </authorList>
    </citation>
    <scope>NUCLEOTIDE SEQUENCE</scope>
    <source>
        <strain evidence="8">CVM N62555</strain>
        <strain evidence="9">FSIS11920064</strain>
        <strain evidence="7">FSIS21924018</strain>
    </source>
</reference>
<dbReference type="EMBL" id="AACGZD010000026">
    <property type="protein sequence ID" value="EAK5267430.1"/>
    <property type="molecule type" value="Genomic_DNA"/>
</dbReference>
<dbReference type="RefSeq" id="WP_002852395.1">
    <property type="nucleotide sequence ID" value="NZ_CBJYIZ020000019.1"/>
</dbReference>
<feature type="domain" description="Flagellin C-terminal" evidence="6">
    <location>
        <begin position="486"/>
        <end position="571"/>
    </location>
</feature>
<evidence type="ECO:0000256" key="1">
    <source>
        <dbReference type="ARBA" id="ARBA00005709"/>
    </source>
</evidence>
<protein>
    <recommendedName>
        <fullName evidence="4">Flagellin</fullName>
    </recommendedName>
</protein>
<sequence length="572" mass="59186">MGFRINTNIGALNAHANSVVNARELDKSLSRLSSGLRINSAADDASGMAIADSLRSQAATLGQAINNGNDAIGILQTADKAMDEQLKILDTIKTKATQAAQDGQSLKTRTMLQADINRLMEELDNIANTTSFNGKQLLSGNFINQEFQIGASSNQTIKATIGATQSSKIGLTRFETGGRISSSGEVQFTLKNYNGIDDFQFQKVVISTSVGTGLGALAEEINKSADKTGVRATFTVETRGIAAVRAGTTSDTFAINGVTIGQVAYEDGDGNGALVAAINSVKDTTGVEASIDANGQLLLTSREGRGIKIDGNIGGGAFINADMKENYGRLSLVKNDGKDILISGSNLSSAGFGATQFISQASVSLRESKGRFDANIADAMGFGSANKGVVLGGYSSVSAYMSSAGSGFSSGSGYSVGSGKNYSTGFANAIAISAASQLSTVYNVSAGSGFSSGSTLSQFATMKTTAFGVKDETAGVTTLKGAMAVMDIAETATTNLDQIRADIGSVQNQLQVTINNITVTQVNVKAAESTIRDVDFAAESANFSKYNILAQSGSYAMSQANAVQQNVLKLLQ</sequence>
<keyword evidence="7" id="KW-0969">Cilium</keyword>
<evidence type="ECO:0000313" key="8">
    <source>
        <dbReference type="EMBL" id="EAK5267430.1"/>
    </source>
</evidence>
<dbReference type="Pfam" id="PF00669">
    <property type="entry name" value="Flagellin_N"/>
    <property type="match status" value="1"/>
</dbReference>
<dbReference type="Pfam" id="PF00700">
    <property type="entry name" value="Flagellin_C"/>
    <property type="match status" value="1"/>
</dbReference>
<accession>A0A5T0YEQ2</accession>
<name>A0A5T0YEQ2_CAMJU</name>
<dbReference type="Gene3D" id="6.10.10.10">
    <property type="entry name" value="Flagellar export chaperone, C-terminal domain"/>
    <property type="match status" value="1"/>
</dbReference>
<dbReference type="PANTHER" id="PTHR42792">
    <property type="entry name" value="FLAGELLIN"/>
    <property type="match status" value="1"/>
</dbReference>
<dbReference type="InterPro" id="IPR046358">
    <property type="entry name" value="Flagellin_C"/>
</dbReference>
<feature type="domain" description="Flagellin N-terminal" evidence="5">
    <location>
        <begin position="5"/>
        <end position="141"/>
    </location>
</feature>
<dbReference type="EMBL" id="AACCJP010000041">
    <property type="protein sequence ID" value="EAJ9627837.1"/>
    <property type="molecule type" value="Genomic_DNA"/>
</dbReference>
<dbReference type="GO" id="GO:0009288">
    <property type="term" value="C:bacterial-type flagellum"/>
    <property type="evidence" value="ECO:0007669"/>
    <property type="project" value="UniProtKB-SubCell"/>
</dbReference>
<dbReference type="InterPro" id="IPR001029">
    <property type="entry name" value="Flagellin_N"/>
</dbReference>
<evidence type="ECO:0000313" key="7">
    <source>
        <dbReference type="EMBL" id="EAJ9627837.1"/>
    </source>
</evidence>
<dbReference type="InterPro" id="IPR042187">
    <property type="entry name" value="Flagellin_C_sub2"/>
</dbReference>
<keyword evidence="3 4" id="KW-0975">Bacterial flagellum</keyword>
<dbReference type="GO" id="GO:0005576">
    <property type="term" value="C:extracellular region"/>
    <property type="evidence" value="ECO:0007669"/>
    <property type="project" value="UniProtKB-SubCell"/>
</dbReference>
<dbReference type="PANTHER" id="PTHR42792:SF2">
    <property type="entry name" value="FLAGELLIN"/>
    <property type="match status" value="1"/>
</dbReference>
<comment type="function">
    <text evidence="4">Flagellin is the subunit protein which polymerizes to form the filaments of bacterial flagella.</text>
</comment>
<dbReference type="AlphaFoldDB" id="A0A5T0YEQ2"/>
<gene>
    <name evidence="8" type="ORF">B6886_08760</name>
    <name evidence="9" type="ORF">FA644_02855</name>
    <name evidence="7" type="ORF">FAD02_08875</name>
</gene>
<dbReference type="NCBIfam" id="NF006264">
    <property type="entry name" value="PRK08411.1"/>
    <property type="match status" value="1"/>
</dbReference>
<dbReference type="SMR" id="A0A5T0YEQ2"/>
<dbReference type="InterPro" id="IPR010810">
    <property type="entry name" value="Flagellin_hook_IN_motif"/>
</dbReference>
<evidence type="ECO:0000259" key="6">
    <source>
        <dbReference type="Pfam" id="PF00700"/>
    </source>
</evidence>
<keyword evidence="2 4" id="KW-0964">Secreted</keyword>
<comment type="similarity">
    <text evidence="1 4">Belongs to the bacterial flagellin family.</text>
</comment>
<comment type="caution">
    <text evidence="7">The sequence shown here is derived from an EMBL/GenBank/DDBJ whole genome shotgun (WGS) entry which is preliminary data.</text>
</comment>
<dbReference type="Gene3D" id="3.30.70.2120">
    <property type="match status" value="2"/>
</dbReference>
<dbReference type="NCBIfam" id="NF010116">
    <property type="entry name" value="PRK13589.1"/>
    <property type="match status" value="1"/>
</dbReference>
<dbReference type="PRINTS" id="PR00207">
    <property type="entry name" value="FLAGELLIN"/>
</dbReference>
<evidence type="ECO:0000259" key="5">
    <source>
        <dbReference type="Pfam" id="PF00669"/>
    </source>
</evidence>
<dbReference type="GO" id="GO:0005198">
    <property type="term" value="F:structural molecule activity"/>
    <property type="evidence" value="ECO:0007669"/>
    <property type="project" value="UniProtKB-UniRule"/>
</dbReference>
<dbReference type="EMBL" id="AACITD010000004">
    <property type="protein sequence ID" value="EAK7394000.1"/>
    <property type="molecule type" value="Genomic_DNA"/>
</dbReference>